<dbReference type="InterPro" id="IPR012924">
    <property type="entry name" value="TfuA_core"/>
</dbReference>
<organism evidence="2 3">
    <name type="scientific">Caballeronia sordidicola</name>
    <name type="common">Burkholderia sordidicola</name>
    <dbReference type="NCBI Taxonomy" id="196367"/>
    <lineage>
        <taxon>Bacteria</taxon>
        <taxon>Pseudomonadati</taxon>
        <taxon>Pseudomonadota</taxon>
        <taxon>Betaproteobacteria</taxon>
        <taxon>Burkholderiales</taxon>
        <taxon>Burkholderiaceae</taxon>
        <taxon>Caballeronia</taxon>
    </lineage>
</organism>
<evidence type="ECO:0000313" key="2">
    <source>
        <dbReference type="EMBL" id="OTP68679.1"/>
    </source>
</evidence>
<comment type="caution">
    <text evidence="2">The sequence shown here is derived from an EMBL/GenBank/DDBJ whole genome shotgun (WGS) entry which is preliminary data.</text>
</comment>
<evidence type="ECO:0000313" key="3">
    <source>
        <dbReference type="Proteomes" id="UP000194546"/>
    </source>
</evidence>
<name>A0A242MC14_CABSO</name>
<evidence type="ECO:0000259" key="1">
    <source>
        <dbReference type="Pfam" id="PF07812"/>
    </source>
</evidence>
<dbReference type="RefSeq" id="WP_086383041.1">
    <property type="nucleotide sequence ID" value="NZ_NBTY01000169.1"/>
</dbReference>
<dbReference type="AlphaFoldDB" id="A0A242MC14"/>
<protein>
    <recommendedName>
        <fullName evidence="1">TfuA-like core domain-containing protein</fullName>
    </recommendedName>
</protein>
<proteinExistence type="predicted"/>
<dbReference type="EMBL" id="NBTY01000169">
    <property type="protein sequence ID" value="OTP68679.1"/>
    <property type="molecule type" value="Genomic_DNA"/>
</dbReference>
<feature type="domain" description="TfuA-like core" evidence="1">
    <location>
        <begin position="54"/>
        <end position="172"/>
    </location>
</feature>
<dbReference type="Proteomes" id="UP000194546">
    <property type="component" value="Unassembled WGS sequence"/>
</dbReference>
<sequence>MAEQIVHLYAGPSLGSYAIPKLSGAELVLHAPARRGDISSLVDTCAPACIAIADGVFHVQPAVGHAEIRDAVRAGWRIWGLCSIGAIRAIEMAHLGVSGFGEVFSEFVRNSMFRDDEVALLHLDEHPFTALSEPLIHIRRHTNELLRLKLIFDADAKILISALENVWFGARTVELYGQLLANICKYNTPLDQLDRELDPHRIKNQDLRKFLLTSPWIKTRASPVVGKSERKKEFNFLIEEFGGLPFIDEEFKCNTFMSAVAGVRKALLRHEKIESLEDVIRPHVINEIIEKRKINFNRPPENRSLTSVESALVNDVVTSILERHPSWEGLFSIPIEYRRWLSPQLSMTNPFIPQVIFLGEAAFCQSWGRLREIIIHECAHVWLAMLTEIKDFQTKDSPTSFILPSGTGNKDPRGILLAAHFATAVLSYIRGEQALGRLAGRLRERQGYLLWYLKNTLELPIGPYLSPTGTEVFIRLQRFVSEQGEAV</sequence>
<reference evidence="2 3" key="1">
    <citation type="submission" date="2017-03" db="EMBL/GenBank/DDBJ databases">
        <title>Genome analysis of strain PAMC 26510.</title>
        <authorList>
            <person name="Oh H.-M."/>
            <person name="Yang J.-A."/>
        </authorList>
    </citation>
    <scope>NUCLEOTIDE SEQUENCE [LARGE SCALE GENOMIC DNA]</scope>
    <source>
        <strain evidence="2 3">PAMC 26510</strain>
    </source>
</reference>
<dbReference type="Pfam" id="PF07812">
    <property type="entry name" value="TfuA"/>
    <property type="match status" value="1"/>
</dbReference>
<accession>A0A242MC14</accession>
<gene>
    <name evidence="2" type="ORF">PAMC26510_28905</name>
</gene>